<evidence type="ECO:0000313" key="7">
    <source>
        <dbReference type="Proteomes" id="UP000553706"/>
    </source>
</evidence>
<comment type="caution">
    <text evidence="6">The sequence shown here is derived from an EMBL/GenBank/DDBJ whole genome shotgun (WGS) entry which is preliminary data.</text>
</comment>
<dbReference type="Proteomes" id="UP000553706">
    <property type="component" value="Unassembled WGS sequence"/>
</dbReference>
<keyword evidence="3" id="KW-1133">Transmembrane helix</keyword>
<accession>A0A840VEC7</accession>
<keyword evidence="4" id="KW-0472">Membrane</keyword>
<evidence type="ECO:0000259" key="5">
    <source>
        <dbReference type="Pfam" id="PF04357"/>
    </source>
</evidence>
<dbReference type="GO" id="GO:0005886">
    <property type="term" value="C:plasma membrane"/>
    <property type="evidence" value="ECO:0007669"/>
    <property type="project" value="InterPro"/>
</dbReference>
<reference evidence="6 7" key="1">
    <citation type="submission" date="2020-08" db="EMBL/GenBank/DDBJ databases">
        <title>Genomic Encyclopedia of Type Strains, Phase IV (KMG-IV): sequencing the most valuable type-strain genomes for metagenomic binning, comparative biology and taxonomic classification.</title>
        <authorList>
            <person name="Goeker M."/>
        </authorList>
    </citation>
    <scope>NUCLEOTIDE SEQUENCE [LARGE SCALE GENOMIC DNA]</scope>
    <source>
        <strain evidence="6 7">DSM 27026</strain>
    </source>
</reference>
<evidence type="ECO:0000256" key="4">
    <source>
        <dbReference type="ARBA" id="ARBA00023136"/>
    </source>
</evidence>
<gene>
    <name evidence="6" type="ORF">HNP71_001486</name>
</gene>
<evidence type="ECO:0000256" key="2">
    <source>
        <dbReference type="ARBA" id="ARBA00022692"/>
    </source>
</evidence>
<dbReference type="InterPro" id="IPR007452">
    <property type="entry name" value="TamB_C"/>
</dbReference>
<proteinExistence type="predicted"/>
<feature type="domain" description="Translocation and assembly module TamB C-terminal" evidence="5">
    <location>
        <begin position="821"/>
        <end position="1165"/>
    </location>
</feature>
<keyword evidence="7" id="KW-1185">Reference proteome</keyword>
<evidence type="ECO:0000256" key="3">
    <source>
        <dbReference type="ARBA" id="ARBA00022989"/>
    </source>
</evidence>
<feature type="domain" description="Translocation and assembly module TamB C-terminal" evidence="5">
    <location>
        <begin position="621"/>
        <end position="804"/>
    </location>
</feature>
<keyword evidence="2" id="KW-0812">Transmembrane</keyword>
<dbReference type="PANTHER" id="PTHR36985">
    <property type="entry name" value="TRANSLOCATION AND ASSEMBLY MODULE SUBUNIT TAMB"/>
    <property type="match status" value="1"/>
</dbReference>
<dbReference type="GO" id="GO:0009306">
    <property type="term" value="P:protein secretion"/>
    <property type="evidence" value="ECO:0007669"/>
    <property type="project" value="InterPro"/>
</dbReference>
<sequence length="1165" mass="117471">MRRALYLLLALLLLPVLAVTGLCVALNTGGGRHFAEAEINSLAGPTVHVTGLAGHFPADLKLSSLTLADKTGPWLTGISLELRWRPLQLLLGTIAVERLSANTLTITRAPAPSGKSGGGGVSLPSLHVQLGQLAIGTLNLPASLAGENVALHVNGSAALRGLARAAATLDATTPNSTAQYHLTAALGPKTAMLSLHVSEPPHGLLGHYAGPSVSAPLLIDAALSGPRDASALTFAASLGSAKLTGTGTLNLTPRHPGADVTFMLPDITPFAALAGKSFGGTAQLHLTVAGQSANNATLALDGKAAIANPPKNLAKLLGAQETLTLRAKLHGNAVTLENFQLTGPVFAATASGRIAAEDMDLATGITFSDISALSPGISGAFHETGHITGKTGDYALAAELGGNIAAQGIPSAPFDIKLNLSHLSGAPTGTITGSGAVENAPLTLDAALTHDDADNAALKITTARWRSLDATADLHLAKGAALPTGTANLAITALQDFAPFLPLKLRGAVHLALAHPDGQDFKLDATASGVQGLPSLGALDATLHAQGPETALTLQTQLQCASVENLPASASLAATLNLPARSAHLTRLTASWHGLTPSLLGPADITTQNGLVIRHLSLAVAGGRLGLDGTLTPTLAATTQLQNLPLSAVKIFDPSLDAAGTITASANLTGTLANPGGKLSLNAQALHLNTGAAASLPPASLTGIAALNAGLANLDLAFNAGPSLAFTAKGAVPVKAKNGLALHLDGTVDLRLLDAIIAAQGSIARGKAETHLYLTGTLSSPHATGTLTLADGSVQNIGSGLNLTNIQAQFLASGQTVTLQSLTAQAGKGQITSHGTLDLAAPGMPVDIALHADNATPTSSDLVTETLNGDLALQGQLRGNLALSGKLILDKAVINIPHALPPSVAKLTILRAGETPPPPPAPPPPIALALDIRAKDQIFIYGQGLFAVLGGRVRITGTADNPTPQGGFELVRGDFSLAGKTLQFTQGRITFTGAGFMPTLDLEATTTTSDGTTATLIIGGTAEKPTITLTSSPSLPSDEILARLLFGEGTANLSPFQAASLAAALAQLSGLGAGLNPLDKMRNVLGLDELSLGGGNGSGAPSVQAGRYVAPGVYVGATQSTTGQGTQADVQINLYKGLKLQTSTGTSTTTGGQSSSVGITYQFNY</sequence>
<dbReference type="AlphaFoldDB" id="A0A840VEC7"/>
<evidence type="ECO:0000313" key="6">
    <source>
        <dbReference type="EMBL" id="MBB5373227.1"/>
    </source>
</evidence>
<name>A0A840VEC7_9PROT</name>
<protein>
    <submittedName>
        <fullName evidence="6">Translocation and assembly module TamB</fullName>
    </submittedName>
</protein>
<dbReference type="EMBL" id="JACHFJ010000005">
    <property type="protein sequence ID" value="MBB5373227.1"/>
    <property type="molecule type" value="Genomic_DNA"/>
</dbReference>
<organism evidence="6 7">
    <name type="scientific">Acidocella aromatica</name>
    <dbReference type="NCBI Taxonomy" id="1303579"/>
    <lineage>
        <taxon>Bacteria</taxon>
        <taxon>Pseudomonadati</taxon>
        <taxon>Pseudomonadota</taxon>
        <taxon>Alphaproteobacteria</taxon>
        <taxon>Acetobacterales</taxon>
        <taxon>Acidocellaceae</taxon>
        <taxon>Acidocella</taxon>
    </lineage>
</organism>
<comment type="subcellular location">
    <subcellularLocation>
        <location evidence="1">Membrane</location>
        <topology evidence="1">Single-pass membrane protein</topology>
    </subcellularLocation>
</comment>
<dbReference type="GO" id="GO:0097347">
    <property type="term" value="C:TAM protein secretion complex"/>
    <property type="evidence" value="ECO:0007669"/>
    <property type="project" value="TreeGrafter"/>
</dbReference>
<evidence type="ECO:0000256" key="1">
    <source>
        <dbReference type="ARBA" id="ARBA00004167"/>
    </source>
</evidence>
<dbReference type="Pfam" id="PF04357">
    <property type="entry name" value="TamB"/>
    <property type="match status" value="2"/>
</dbReference>
<dbReference type="RefSeq" id="WP_183266241.1">
    <property type="nucleotide sequence ID" value="NZ_JACHFJ010000005.1"/>
</dbReference>
<dbReference type="PANTHER" id="PTHR36985:SF1">
    <property type="entry name" value="TRANSLOCATION AND ASSEMBLY MODULE SUBUNIT TAMB"/>
    <property type="match status" value="1"/>
</dbReference>